<dbReference type="EMBL" id="JAHRHJ020000008">
    <property type="protein sequence ID" value="KAH9304648.1"/>
    <property type="molecule type" value="Genomic_DNA"/>
</dbReference>
<dbReference type="GO" id="GO:0004439">
    <property type="term" value="F:phosphatidylinositol-4,5-bisphosphate 5-phosphatase activity"/>
    <property type="evidence" value="ECO:0007669"/>
    <property type="project" value="TreeGrafter"/>
</dbReference>
<evidence type="ECO:0000256" key="1">
    <source>
        <dbReference type="ARBA" id="ARBA00022801"/>
    </source>
</evidence>
<evidence type="ECO:0000313" key="2">
    <source>
        <dbReference type="EMBL" id="KAH9304648.1"/>
    </source>
</evidence>
<proteinExistence type="predicted"/>
<evidence type="ECO:0000313" key="3">
    <source>
        <dbReference type="Proteomes" id="UP000824469"/>
    </source>
</evidence>
<dbReference type="GO" id="GO:0004445">
    <property type="term" value="F:inositol-polyphosphate 5-phosphatase activity"/>
    <property type="evidence" value="ECO:0007669"/>
    <property type="project" value="InterPro"/>
</dbReference>
<protein>
    <submittedName>
        <fullName evidence="2">Uncharacterized protein</fullName>
    </submittedName>
</protein>
<organism evidence="2 3">
    <name type="scientific">Taxus chinensis</name>
    <name type="common">Chinese yew</name>
    <name type="synonym">Taxus wallichiana var. chinensis</name>
    <dbReference type="NCBI Taxonomy" id="29808"/>
    <lineage>
        <taxon>Eukaryota</taxon>
        <taxon>Viridiplantae</taxon>
        <taxon>Streptophyta</taxon>
        <taxon>Embryophyta</taxon>
        <taxon>Tracheophyta</taxon>
        <taxon>Spermatophyta</taxon>
        <taxon>Pinopsida</taxon>
        <taxon>Pinidae</taxon>
        <taxon>Conifers II</taxon>
        <taxon>Cupressales</taxon>
        <taxon>Taxaceae</taxon>
        <taxon>Taxus</taxon>
    </lineage>
</organism>
<dbReference type="InterPro" id="IPR036691">
    <property type="entry name" value="Endo/exonu/phosph_ase_sf"/>
</dbReference>
<reference evidence="2 3" key="1">
    <citation type="journal article" date="2021" name="Nat. Plants">
        <title>The Taxus genome provides insights into paclitaxel biosynthesis.</title>
        <authorList>
            <person name="Xiong X."/>
            <person name="Gou J."/>
            <person name="Liao Q."/>
            <person name="Li Y."/>
            <person name="Zhou Q."/>
            <person name="Bi G."/>
            <person name="Li C."/>
            <person name="Du R."/>
            <person name="Wang X."/>
            <person name="Sun T."/>
            <person name="Guo L."/>
            <person name="Liang H."/>
            <person name="Lu P."/>
            <person name="Wu Y."/>
            <person name="Zhang Z."/>
            <person name="Ro D.K."/>
            <person name="Shang Y."/>
            <person name="Huang S."/>
            <person name="Yan J."/>
        </authorList>
    </citation>
    <scope>NUCLEOTIDE SEQUENCE [LARGE SCALE GENOMIC DNA]</scope>
    <source>
        <strain evidence="2">Ta-2019</strain>
    </source>
</reference>
<name>A0AA38CTX9_TAXCH</name>
<comment type="caution">
    <text evidence="2">The sequence shown here is derived from an EMBL/GenBank/DDBJ whole genome shotgun (WGS) entry which is preliminary data.</text>
</comment>
<feature type="non-terminal residue" evidence="2">
    <location>
        <position position="355"/>
    </location>
</feature>
<dbReference type="InterPro" id="IPR045849">
    <property type="entry name" value="IP5P_plant"/>
</dbReference>
<dbReference type="Gene3D" id="3.60.10.10">
    <property type="entry name" value="Endonuclease/exonuclease/phosphatase"/>
    <property type="match status" value="1"/>
</dbReference>
<dbReference type="SUPFAM" id="SSF56219">
    <property type="entry name" value="DNase I-like"/>
    <property type="match status" value="1"/>
</dbReference>
<gene>
    <name evidence="2" type="ORF">KI387_009052</name>
</gene>
<dbReference type="GO" id="GO:0046856">
    <property type="term" value="P:phosphatidylinositol dephosphorylation"/>
    <property type="evidence" value="ECO:0007669"/>
    <property type="project" value="TreeGrafter"/>
</dbReference>
<dbReference type="AlphaFoldDB" id="A0AA38CTX9"/>
<keyword evidence="3" id="KW-1185">Reference proteome</keyword>
<dbReference type="PANTHER" id="PTHR45666:SF22">
    <property type="entry name" value="TYPE I INOSITOL POLYPHOSPHATE 5-PHOSPHATASE 4"/>
    <property type="match status" value="1"/>
</dbReference>
<sequence length="355" mass="39882">CENEAVLPKISVPKTFFWPAIVMKKWLNIKPRKDEFGADERDTESDFDDEEANFLENEPASKSGINQTVSHFQVTGTPSEHFLRRLKRGKSETMRAQYIDAKEIKILVGTWNVGGKLPLDDLDIEEWLSTKDPADLNYSLGEAKVSIQALIDRDVDLCSFQELVPLNVGNIFGAEDNIPVYKWENRLRSTLNKVQPAELECKCYSSPPSPSRANASDAIADEILSGRDVVSDVDVSISPQSVEADTPVDPANDLIYLSNLYNFKRVSRSLGRSQATWPEELLEAQHPKSNVNLWMVFSEFGRIGLGCTETLSDLETQALPYRAKLGRVYSMSEKIGLSWPEQPLDLETEDLLPNI</sequence>
<accession>A0AA38CTX9</accession>
<keyword evidence="1" id="KW-0378">Hydrolase</keyword>
<dbReference type="Proteomes" id="UP000824469">
    <property type="component" value="Unassembled WGS sequence"/>
</dbReference>
<feature type="non-terminal residue" evidence="2">
    <location>
        <position position="1"/>
    </location>
</feature>
<dbReference type="PANTHER" id="PTHR45666">
    <property type="entry name" value="TYPE IV INOSITOL POLYPHOSPHATE 5-PHOSPHATASE 9"/>
    <property type="match status" value="1"/>
</dbReference>
<dbReference type="GO" id="GO:0034485">
    <property type="term" value="F:phosphatidylinositol-3,4,5-trisphosphate 5-phosphatase activity"/>
    <property type="evidence" value="ECO:0007669"/>
    <property type="project" value="TreeGrafter"/>
</dbReference>